<dbReference type="AlphaFoldDB" id="A0A087DF72"/>
<dbReference type="PANTHER" id="PTHR30231">
    <property type="entry name" value="DNA POLYMERASE III SUBUNIT EPSILON"/>
    <property type="match status" value="1"/>
</dbReference>
<dbReference type="InterPro" id="IPR013520">
    <property type="entry name" value="Ribonucl_H"/>
</dbReference>
<dbReference type="Pfam" id="PF00929">
    <property type="entry name" value="RNase_T"/>
    <property type="match status" value="1"/>
</dbReference>
<dbReference type="Proteomes" id="UP000029066">
    <property type="component" value="Unassembled WGS sequence"/>
</dbReference>
<dbReference type="InterPro" id="IPR036397">
    <property type="entry name" value="RNaseH_sf"/>
</dbReference>
<dbReference type="CDD" id="cd06127">
    <property type="entry name" value="DEDDh"/>
    <property type="match status" value="1"/>
</dbReference>
<sequence>MTNSGITVFGRPNGIKAMQHEVPSELDALGFPRDYVTLDLETTGFYPNRCAITEIGAVRVRDGRIVDQFQELVNPLRPIPRQITALTGINDAMVADLDPIDDVLPRFINWLAADSQRESIAEPIVGHNVSFDLRFLDYNTRHIAGSPFACMDYDTMQISRVLFPEFKHHRLADLIVRFGIADNEEHRALSDAIQTQECLEWMHQYTAEHCEASTIDWRTVPAKTSAEILHQQLVLR</sequence>
<dbReference type="STRING" id="1437607.BISA_0210"/>
<evidence type="ECO:0000313" key="3">
    <source>
        <dbReference type="EMBL" id="KFI94172.1"/>
    </source>
</evidence>
<keyword evidence="1" id="KW-0378">Hydrolase</keyword>
<dbReference type="GO" id="GO:0003887">
    <property type="term" value="F:DNA-directed DNA polymerase activity"/>
    <property type="evidence" value="ECO:0007669"/>
    <property type="project" value="UniProtKB-EC"/>
</dbReference>
<accession>A0A087DF72</accession>
<dbReference type="GO" id="GO:0003677">
    <property type="term" value="F:DNA binding"/>
    <property type="evidence" value="ECO:0007669"/>
    <property type="project" value="InterPro"/>
</dbReference>
<dbReference type="GO" id="GO:0045004">
    <property type="term" value="P:DNA replication proofreading"/>
    <property type="evidence" value="ECO:0007669"/>
    <property type="project" value="TreeGrafter"/>
</dbReference>
<dbReference type="NCBIfam" id="TIGR00573">
    <property type="entry name" value="dnaq"/>
    <property type="match status" value="1"/>
</dbReference>
<keyword evidence="3" id="KW-0808">Transferase</keyword>
<dbReference type="SUPFAM" id="SSF53098">
    <property type="entry name" value="Ribonuclease H-like"/>
    <property type="match status" value="1"/>
</dbReference>
<dbReference type="GO" id="GO:0005829">
    <property type="term" value="C:cytosol"/>
    <property type="evidence" value="ECO:0007669"/>
    <property type="project" value="TreeGrafter"/>
</dbReference>
<keyword evidence="1" id="KW-0269">Exonuclease</keyword>
<dbReference type="InterPro" id="IPR012337">
    <property type="entry name" value="RNaseH-like_sf"/>
</dbReference>
<keyword evidence="3" id="KW-0548">Nucleotidyltransferase</keyword>
<dbReference type="InterPro" id="IPR006054">
    <property type="entry name" value="DnaQ"/>
</dbReference>
<comment type="caution">
    <text evidence="3">The sequence shown here is derived from an EMBL/GenBank/DDBJ whole genome shotgun (WGS) entry which is preliminary data.</text>
</comment>
<evidence type="ECO:0000259" key="2">
    <source>
        <dbReference type="SMART" id="SM00479"/>
    </source>
</evidence>
<reference evidence="3 4" key="1">
    <citation type="submission" date="2014-03" db="EMBL/GenBank/DDBJ databases">
        <title>Genomics of Bifidobacteria.</title>
        <authorList>
            <person name="Ventura M."/>
            <person name="Milani C."/>
            <person name="Lugli G.A."/>
        </authorList>
    </citation>
    <scope>NUCLEOTIDE SEQUENCE [LARGE SCALE GENOMIC DNA]</scope>
    <source>
        <strain evidence="3 4">DSM 23967</strain>
    </source>
</reference>
<evidence type="ECO:0000256" key="1">
    <source>
        <dbReference type="ARBA" id="ARBA00022839"/>
    </source>
</evidence>
<dbReference type="SMART" id="SM00479">
    <property type="entry name" value="EXOIII"/>
    <property type="match status" value="1"/>
</dbReference>
<name>A0A087DF72_9BIFI</name>
<organism evidence="3 4">
    <name type="scientific">Bifidobacterium saguini DSM 23967</name>
    <dbReference type="NCBI Taxonomy" id="1437607"/>
    <lineage>
        <taxon>Bacteria</taxon>
        <taxon>Bacillati</taxon>
        <taxon>Actinomycetota</taxon>
        <taxon>Actinomycetes</taxon>
        <taxon>Bifidobacteriales</taxon>
        <taxon>Bifidobacteriaceae</taxon>
        <taxon>Bifidobacterium</taxon>
    </lineage>
</organism>
<protein>
    <submittedName>
        <fullName evidence="3">DNA polymerase III alpha subunit</fullName>
        <ecNumber evidence="3">2.7.7.7</ecNumber>
    </submittedName>
</protein>
<feature type="domain" description="Exonuclease" evidence="2">
    <location>
        <begin position="34"/>
        <end position="208"/>
    </location>
</feature>
<dbReference type="RefSeq" id="WP_033889690.1">
    <property type="nucleotide sequence ID" value="NZ_JDUT01000002.1"/>
</dbReference>
<proteinExistence type="predicted"/>
<dbReference type="FunFam" id="3.30.420.10:FF:000045">
    <property type="entry name" value="3'-5' exonuclease DinG"/>
    <property type="match status" value="1"/>
</dbReference>
<dbReference type="Gene3D" id="3.30.420.10">
    <property type="entry name" value="Ribonuclease H-like superfamily/Ribonuclease H"/>
    <property type="match status" value="1"/>
</dbReference>
<dbReference type="GO" id="GO:0008408">
    <property type="term" value="F:3'-5' exonuclease activity"/>
    <property type="evidence" value="ECO:0007669"/>
    <property type="project" value="TreeGrafter"/>
</dbReference>
<gene>
    <name evidence="3" type="ORF">BISA_0210</name>
</gene>
<dbReference type="EC" id="2.7.7.7" evidence="3"/>
<dbReference type="EMBL" id="JGZN01000003">
    <property type="protein sequence ID" value="KFI94172.1"/>
    <property type="molecule type" value="Genomic_DNA"/>
</dbReference>
<dbReference type="PANTHER" id="PTHR30231:SF41">
    <property type="entry name" value="DNA POLYMERASE III SUBUNIT EPSILON"/>
    <property type="match status" value="1"/>
</dbReference>
<evidence type="ECO:0000313" key="4">
    <source>
        <dbReference type="Proteomes" id="UP000029066"/>
    </source>
</evidence>
<keyword evidence="1" id="KW-0540">Nuclease</keyword>